<sequence length="541" mass="62101">MKKLFYNGKVYVNRDEFQEAIYLEGEFIKEVGKTEDLVKKYDQEDVEKVDLEGRTVIPGLNDSHLHFMQFGESMNQVDIEGVESIQEMIDRCKIFMEKNPKRCEKGIHAIGWNQDFFKGDKRIPNRFDLDKISTEIPIVLERVCGHIVSSNTKVIEILGLTKDSPQYPDGEFLIGDDGYPSGVYTANACNFAKDVIPDFTLEERREMLIETMDYAVSCGLTSVQSNDVGTTFMNGPVAFDLLKNIYKENKKIRYRHQVCFNDFGEFENYLTDGEYSKKDKEYDTNYLKLGPLKLFKDGSLGARTALMRDGYNDDKDNHGLPWIKDEEMRKYVNLALENNLQVITHVIGDKAIEDTIKCYEDAFVDGENKLRHTLVHCQITDRELVERIARDDICVMAQPIFLDYDMQVVEDRCGKELASTSYAFKSLKDLGAHVAYGTDAPVENLNPFPNIYMAVTRKDKKGNPEGGFYPKECVDIYEAIDAYTVESAYVEFQEDIKGRIKKDFLADFVVLDEDIFTIDPMEIKDIKPRMTIVGGNVVYKR</sequence>
<dbReference type="Gene3D" id="3.10.310.70">
    <property type="match status" value="1"/>
</dbReference>
<dbReference type="OrthoDB" id="9776488at2"/>
<gene>
    <name evidence="2" type="primary">nfdA</name>
    <name evidence="2" type="ORF">NCTC13076_00829</name>
</gene>
<dbReference type="EC" id="3.5.1.91" evidence="2"/>
<dbReference type="GeneID" id="83862335"/>
<dbReference type="InterPro" id="IPR013108">
    <property type="entry name" value="Amidohydro_3"/>
</dbReference>
<dbReference type="Gene3D" id="2.30.40.10">
    <property type="entry name" value="Urease, subunit C, domain 1"/>
    <property type="match status" value="1"/>
</dbReference>
<dbReference type="PANTHER" id="PTHR22642">
    <property type="entry name" value="IMIDAZOLONEPROPIONASE"/>
    <property type="match status" value="1"/>
</dbReference>
<name>A0A2X1ZRE5_9FIRM</name>
<dbReference type="GO" id="GO:0016810">
    <property type="term" value="F:hydrolase activity, acting on carbon-nitrogen (but not peptide) bonds"/>
    <property type="evidence" value="ECO:0007669"/>
    <property type="project" value="InterPro"/>
</dbReference>
<dbReference type="EMBL" id="UATM01000032">
    <property type="protein sequence ID" value="SPY46935.1"/>
    <property type="molecule type" value="Genomic_DNA"/>
</dbReference>
<feature type="domain" description="Amidohydrolase 3" evidence="1">
    <location>
        <begin position="49"/>
        <end position="539"/>
    </location>
</feature>
<protein>
    <submittedName>
        <fullName evidence="2">N-substituted formamide deformylase</fullName>
        <ecNumber evidence="2">3.5.1.91</ecNumber>
    </submittedName>
</protein>
<dbReference type="Pfam" id="PF07969">
    <property type="entry name" value="Amidohydro_3"/>
    <property type="match status" value="1"/>
</dbReference>
<evidence type="ECO:0000259" key="1">
    <source>
        <dbReference type="Pfam" id="PF07969"/>
    </source>
</evidence>
<dbReference type="SUPFAM" id="SSF51338">
    <property type="entry name" value="Composite domain of metallo-dependent hydrolases"/>
    <property type="match status" value="1"/>
</dbReference>
<accession>A0A2X1ZRE5</accession>
<evidence type="ECO:0000313" key="3">
    <source>
        <dbReference type="Proteomes" id="UP000250070"/>
    </source>
</evidence>
<dbReference type="InterPro" id="IPR033932">
    <property type="entry name" value="YtcJ-like"/>
</dbReference>
<dbReference type="Proteomes" id="UP000250070">
    <property type="component" value="Unassembled WGS sequence"/>
</dbReference>
<proteinExistence type="predicted"/>
<dbReference type="AlphaFoldDB" id="A0A2X1ZRE5"/>
<dbReference type="CDD" id="cd01300">
    <property type="entry name" value="YtcJ_like"/>
    <property type="match status" value="1"/>
</dbReference>
<organism evidence="2 3">
    <name type="scientific">Peptoniphilus harei</name>
    <dbReference type="NCBI Taxonomy" id="54005"/>
    <lineage>
        <taxon>Bacteria</taxon>
        <taxon>Bacillati</taxon>
        <taxon>Bacillota</taxon>
        <taxon>Tissierellia</taxon>
        <taxon>Tissierellales</taxon>
        <taxon>Peptoniphilaceae</taxon>
        <taxon>Peptoniphilus</taxon>
    </lineage>
</organism>
<evidence type="ECO:0000313" key="2">
    <source>
        <dbReference type="EMBL" id="SPY46935.1"/>
    </source>
</evidence>
<dbReference type="InterPro" id="IPR011059">
    <property type="entry name" value="Metal-dep_hydrolase_composite"/>
</dbReference>
<dbReference type="SUPFAM" id="SSF51556">
    <property type="entry name" value="Metallo-dependent hydrolases"/>
    <property type="match status" value="1"/>
</dbReference>
<dbReference type="RefSeq" id="WP_112889613.1">
    <property type="nucleotide sequence ID" value="NZ_CP066287.1"/>
</dbReference>
<dbReference type="InterPro" id="IPR032466">
    <property type="entry name" value="Metal_Hydrolase"/>
</dbReference>
<reference evidence="2 3" key="1">
    <citation type="submission" date="2018-06" db="EMBL/GenBank/DDBJ databases">
        <authorList>
            <consortium name="Pathogen Informatics"/>
            <person name="Doyle S."/>
        </authorList>
    </citation>
    <scope>NUCLEOTIDE SEQUENCE [LARGE SCALE GENOMIC DNA]</scope>
    <source>
        <strain evidence="2 3">NCTC13076</strain>
    </source>
</reference>
<dbReference type="PANTHER" id="PTHR22642:SF2">
    <property type="entry name" value="PROTEIN LONG AFTER FAR-RED 3"/>
    <property type="match status" value="1"/>
</dbReference>
<dbReference type="STRING" id="54005.HMPREF3229_00682"/>
<dbReference type="Gene3D" id="3.20.20.140">
    <property type="entry name" value="Metal-dependent hydrolases"/>
    <property type="match status" value="1"/>
</dbReference>
<keyword evidence="2" id="KW-0378">Hydrolase</keyword>